<reference evidence="2 3" key="1">
    <citation type="journal article" date="2016" name="Int. J. Syst. Evol. Microbiol.">
        <title>Agromyces aureus sp. nov., isolated from the rhizosphere of Salix caprea L. grown in a heavy-metal-contaminated soil.</title>
        <authorList>
            <person name="Corretto E."/>
            <person name="Antonielli L."/>
            <person name="Sessitsch A."/>
            <person name="Compant S."/>
            <person name="Gorfer M."/>
            <person name="Kuffner M."/>
            <person name="Brader G."/>
        </authorList>
    </citation>
    <scope>NUCLEOTIDE SEQUENCE [LARGE SCALE GENOMIC DNA]</scope>
    <source>
        <strain evidence="2 3">AR33</strain>
    </source>
</reference>
<dbReference type="Proteomes" id="UP000078437">
    <property type="component" value="Chromosome"/>
</dbReference>
<dbReference type="AlphaFoldDB" id="A0A191WF32"/>
<dbReference type="SUPFAM" id="SSF54060">
    <property type="entry name" value="His-Me finger endonucleases"/>
    <property type="match status" value="1"/>
</dbReference>
<sequence length="177" mass="19347">MSVETIIQSAPRITETMIAARFWASVDVRRRHECWPWQKASRNGYGVFHPTKGETVGAHRFALEIALGRPLAEGMQARHLVCDNPPCCNPAHLAEGTNADNVADMVGKSRQARGSMKSRLAEADIVSMRERAAQGALLADLAVEYGIAPSLVTMIVRGQRWKHAGGPITLTYRKASA</sequence>
<gene>
    <name evidence="2" type="ORF">ATC03_08795</name>
</gene>
<dbReference type="EMBL" id="CP013979">
    <property type="protein sequence ID" value="ANJ26798.1"/>
    <property type="molecule type" value="Genomic_DNA"/>
</dbReference>
<accession>A0A191WF32</accession>
<keyword evidence="3" id="KW-1185">Reference proteome</keyword>
<dbReference type="InterPro" id="IPR003615">
    <property type="entry name" value="HNH_nuc"/>
</dbReference>
<dbReference type="GO" id="GO:0004519">
    <property type="term" value="F:endonuclease activity"/>
    <property type="evidence" value="ECO:0007669"/>
    <property type="project" value="InterPro"/>
</dbReference>
<name>A0A191WF32_9MICO</name>
<dbReference type="InterPro" id="IPR044925">
    <property type="entry name" value="His-Me_finger_sf"/>
</dbReference>
<evidence type="ECO:0000259" key="1">
    <source>
        <dbReference type="Pfam" id="PF13392"/>
    </source>
</evidence>
<dbReference type="InterPro" id="IPR044930">
    <property type="entry name" value="Homing_endonuclease_His-Me"/>
</dbReference>
<evidence type="ECO:0000313" key="2">
    <source>
        <dbReference type="EMBL" id="ANJ26798.1"/>
    </source>
</evidence>
<dbReference type="OrthoDB" id="3732358at2"/>
<organism evidence="2 3">
    <name type="scientific">Agromyces aureus</name>
    <dbReference type="NCBI Taxonomy" id="453304"/>
    <lineage>
        <taxon>Bacteria</taxon>
        <taxon>Bacillati</taxon>
        <taxon>Actinomycetota</taxon>
        <taxon>Actinomycetes</taxon>
        <taxon>Micrococcales</taxon>
        <taxon>Microbacteriaceae</taxon>
        <taxon>Agromyces</taxon>
    </lineage>
</organism>
<dbReference type="STRING" id="453304.ATC03_08795"/>
<dbReference type="Gene3D" id="3.90.75.10">
    <property type="entry name" value="Homing Intron 3 (I-ppo) Encoded Endonuclease, Chain A"/>
    <property type="match status" value="1"/>
</dbReference>
<dbReference type="Pfam" id="PF13392">
    <property type="entry name" value="HNH_3"/>
    <property type="match status" value="1"/>
</dbReference>
<dbReference type="RefSeq" id="WP_084003398.1">
    <property type="nucleotide sequence ID" value="NZ_CP013979.1"/>
</dbReference>
<protein>
    <recommendedName>
        <fullName evidence="1">HNH nuclease domain-containing protein</fullName>
    </recommendedName>
</protein>
<dbReference type="KEGG" id="agy:ATC03_08795"/>
<evidence type="ECO:0000313" key="3">
    <source>
        <dbReference type="Proteomes" id="UP000078437"/>
    </source>
</evidence>
<reference evidence="3" key="2">
    <citation type="submission" date="2016-01" db="EMBL/GenBank/DDBJ databases">
        <title>Complete genome sequence of Agromyces aureus AR33T and comparison with related organisms.</title>
        <authorList>
            <person name="Corretto E."/>
            <person name="Antonielli L."/>
            <person name="Sessitsch A."/>
            <person name="Brader G."/>
        </authorList>
    </citation>
    <scope>NUCLEOTIDE SEQUENCE [LARGE SCALE GENOMIC DNA]</scope>
    <source>
        <strain evidence="3">AR33</strain>
    </source>
</reference>
<feature type="domain" description="HNH nuclease" evidence="1">
    <location>
        <begin position="57"/>
        <end position="102"/>
    </location>
</feature>
<proteinExistence type="predicted"/>